<comment type="caution">
    <text evidence="1">The sequence shown here is derived from an EMBL/GenBank/DDBJ whole genome shotgun (WGS) entry which is preliminary data.</text>
</comment>
<dbReference type="EMBL" id="JASJOU010000003">
    <property type="protein sequence ID" value="MDJ1501211.1"/>
    <property type="molecule type" value="Genomic_DNA"/>
</dbReference>
<evidence type="ECO:0000313" key="2">
    <source>
        <dbReference type="Proteomes" id="UP001232063"/>
    </source>
</evidence>
<dbReference type="Proteomes" id="UP001232063">
    <property type="component" value="Unassembled WGS sequence"/>
</dbReference>
<evidence type="ECO:0000313" key="1">
    <source>
        <dbReference type="EMBL" id="MDJ1501211.1"/>
    </source>
</evidence>
<dbReference type="RefSeq" id="WP_314510704.1">
    <property type="nucleotide sequence ID" value="NZ_JASJOU010000003.1"/>
</dbReference>
<accession>A0AAE3UEB9</accession>
<gene>
    <name evidence="1" type="ORF">QNI22_11155</name>
</gene>
<sequence length="69" mass="7895">MWRSLNSITLLWLFSGYMDVKTTTDTKELVCDSLIYSLDNRISENAIDSLVRGKTVVIQKEKTQVNPSK</sequence>
<organism evidence="1 2">
    <name type="scientific">Xanthocytophaga agilis</name>
    <dbReference type="NCBI Taxonomy" id="3048010"/>
    <lineage>
        <taxon>Bacteria</taxon>
        <taxon>Pseudomonadati</taxon>
        <taxon>Bacteroidota</taxon>
        <taxon>Cytophagia</taxon>
        <taxon>Cytophagales</taxon>
        <taxon>Rhodocytophagaceae</taxon>
        <taxon>Xanthocytophaga</taxon>
    </lineage>
</organism>
<protein>
    <submittedName>
        <fullName evidence="1">Uncharacterized protein</fullName>
    </submittedName>
</protein>
<keyword evidence="2" id="KW-1185">Reference proteome</keyword>
<reference evidence="1" key="1">
    <citation type="submission" date="2023-05" db="EMBL/GenBank/DDBJ databases">
        <authorList>
            <person name="Zhang X."/>
        </authorList>
    </citation>
    <scope>NUCLEOTIDE SEQUENCE</scope>
    <source>
        <strain evidence="1">BD1B2-1</strain>
    </source>
</reference>
<dbReference type="AlphaFoldDB" id="A0AAE3UEB9"/>
<proteinExistence type="predicted"/>
<name>A0AAE3UEB9_9BACT</name>